<protein>
    <submittedName>
        <fullName evidence="2">Uncharacterized protein</fullName>
    </submittedName>
</protein>
<dbReference type="EMBL" id="MN689520">
    <property type="protein sequence ID" value="QGT53114.1"/>
    <property type="molecule type" value="Genomic_DNA"/>
</dbReference>
<keyword evidence="1" id="KW-0472">Membrane</keyword>
<feature type="transmembrane region" description="Helical" evidence="1">
    <location>
        <begin position="70"/>
        <end position="92"/>
    </location>
</feature>
<evidence type="ECO:0000313" key="2">
    <source>
        <dbReference type="EMBL" id="QGT53114.1"/>
    </source>
</evidence>
<keyword evidence="1" id="KW-0812">Transmembrane</keyword>
<keyword evidence="3" id="KW-1185">Reference proteome</keyword>
<sequence>MIEYLFLVLLLIFGDIVKAISYQDGIVVAPNIWLGMMRKSRSVKDCSPDCFLACATIINVTYLSCFISKVFLRFVIPLRTSAIGWFALIISLSSNKSFRGSKITSPMSFSSMKLYSSLSPTLCFFPWPSYFHVSSLKAPPCKKYKLSGTHNLLFHATL</sequence>
<reference evidence="2 3" key="1">
    <citation type="submission" date="2019-11" db="EMBL/GenBank/DDBJ databases">
        <title>Genome Sequences of 31 Lactococcus lactis Bacteriophages Isolated from Foods.</title>
        <authorList>
            <person name="Marcelli B."/>
            <person name="de Jong A."/>
            <person name="Kuipers O.P."/>
        </authorList>
    </citation>
    <scope>NUCLEOTIDE SEQUENCE [LARGE SCALE GENOMIC DNA]</scope>
</reference>
<organism evidence="2 3">
    <name type="scientific">Lactococcus phage CHPC781</name>
    <dbReference type="NCBI Taxonomy" id="2675252"/>
    <lineage>
        <taxon>Viruses</taxon>
        <taxon>Duplodnaviria</taxon>
        <taxon>Heunggongvirae</taxon>
        <taxon>Uroviricota</taxon>
        <taxon>Caudoviricetes</taxon>
        <taxon>Skunavirus</taxon>
        <taxon>Skunavirus CHPC781</taxon>
    </lineage>
</organism>
<evidence type="ECO:0000313" key="3">
    <source>
        <dbReference type="Proteomes" id="UP000422279"/>
    </source>
</evidence>
<name>A0A650EVN3_9CAUD</name>
<accession>A0A650EVN3</accession>
<proteinExistence type="predicted"/>
<dbReference type="Proteomes" id="UP000422279">
    <property type="component" value="Segment"/>
</dbReference>
<gene>
    <name evidence="2" type="ORF">CHPC781_000772</name>
</gene>
<keyword evidence="1" id="KW-1133">Transmembrane helix</keyword>
<evidence type="ECO:0000256" key="1">
    <source>
        <dbReference type="SAM" id="Phobius"/>
    </source>
</evidence>